<dbReference type="InterPro" id="IPR000100">
    <property type="entry name" value="RNase_P"/>
</dbReference>
<protein>
    <recommendedName>
        <fullName evidence="2">Ribonuclease P protein component</fullName>
        <shortName evidence="2">RNase P protein</shortName>
        <shortName evidence="2">RNaseP protein</shortName>
        <ecNumber evidence="2">3.1.26.5</ecNumber>
    </recommendedName>
    <alternativeName>
        <fullName evidence="2">Protein C5</fullName>
    </alternativeName>
</protein>
<organism evidence="3 4">
    <name type="scientific">Rubrivirga marina</name>
    <dbReference type="NCBI Taxonomy" id="1196024"/>
    <lineage>
        <taxon>Bacteria</taxon>
        <taxon>Pseudomonadati</taxon>
        <taxon>Rhodothermota</taxon>
        <taxon>Rhodothermia</taxon>
        <taxon>Rhodothermales</taxon>
        <taxon>Rubricoccaceae</taxon>
        <taxon>Rubrivirga</taxon>
    </lineage>
</organism>
<dbReference type="Proteomes" id="UP000216339">
    <property type="component" value="Unassembled WGS sequence"/>
</dbReference>
<dbReference type="EC" id="3.1.26.5" evidence="2"/>
<comment type="function">
    <text evidence="2">RNaseP catalyzes the removal of the 5'-leader sequence from pre-tRNA to produce the mature 5'-terminus. It can also cleave other RNA substrates such as 4.5S RNA. The protein component plays an auxiliary but essential role in vivo by binding to the 5'-leader sequence and broadening the substrate specificity of the ribozyme.</text>
</comment>
<dbReference type="OrthoDB" id="1524972at2"/>
<accession>A0A271IXX9</accession>
<dbReference type="AlphaFoldDB" id="A0A271IXX9"/>
<keyword evidence="2" id="KW-0378">Hydrolase</keyword>
<evidence type="ECO:0000256" key="2">
    <source>
        <dbReference type="HAMAP-Rule" id="MF_00227"/>
    </source>
</evidence>
<keyword evidence="1 2" id="KW-0694">RNA-binding</keyword>
<reference evidence="3 4" key="1">
    <citation type="submission" date="2016-11" db="EMBL/GenBank/DDBJ databases">
        <title>Study of marine rhodopsin-containing bacteria.</title>
        <authorList>
            <person name="Yoshizawa S."/>
            <person name="Kumagai Y."/>
            <person name="Kogure K."/>
        </authorList>
    </citation>
    <scope>NUCLEOTIDE SEQUENCE [LARGE SCALE GENOMIC DNA]</scope>
    <source>
        <strain evidence="3 4">SAORIC-28</strain>
    </source>
</reference>
<proteinExistence type="inferred from homology"/>
<dbReference type="Pfam" id="PF00825">
    <property type="entry name" value="Ribonuclease_P"/>
    <property type="match status" value="1"/>
</dbReference>
<dbReference type="EMBL" id="MQWD01000001">
    <property type="protein sequence ID" value="PAP76052.1"/>
    <property type="molecule type" value="Genomic_DNA"/>
</dbReference>
<keyword evidence="2" id="KW-0255">Endonuclease</keyword>
<comment type="catalytic activity">
    <reaction evidence="2">
        <text>Endonucleolytic cleavage of RNA, removing 5'-extranucleotides from tRNA precursor.</text>
        <dbReference type="EC" id="3.1.26.5"/>
    </reaction>
</comment>
<dbReference type="Gene3D" id="3.30.230.10">
    <property type="match status" value="1"/>
</dbReference>
<dbReference type="GO" id="GO:0004526">
    <property type="term" value="F:ribonuclease P activity"/>
    <property type="evidence" value="ECO:0007669"/>
    <property type="project" value="UniProtKB-UniRule"/>
</dbReference>
<comment type="similarity">
    <text evidence="2">Belongs to the RnpA family.</text>
</comment>
<dbReference type="HAMAP" id="MF_00227">
    <property type="entry name" value="RNase_P"/>
    <property type="match status" value="1"/>
</dbReference>
<evidence type="ECO:0000313" key="4">
    <source>
        <dbReference type="Proteomes" id="UP000216339"/>
    </source>
</evidence>
<keyword evidence="2" id="KW-0819">tRNA processing</keyword>
<comment type="subunit">
    <text evidence="2">Consists of a catalytic RNA component (M1 or rnpB) and a protein subunit.</text>
</comment>
<keyword evidence="2" id="KW-0540">Nuclease</keyword>
<dbReference type="GO" id="GO:0000049">
    <property type="term" value="F:tRNA binding"/>
    <property type="evidence" value="ECO:0007669"/>
    <property type="project" value="UniProtKB-UniRule"/>
</dbReference>
<comment type="caution">
    <text evidence="3">The sequence shown here is derived from an EMBL/GenBank/DDBJ whole genome shotgun (WGS) entry which is preliminary data.</text>
</comment>
<sequence length="155" mass="17467">MPARAASPVRPAAFPRSRRLKRRRLIRPLFDRGRADVGRVRAGTVVLLYRTVPREATGHDVGAQVGFAPGRRATNTIRTRVRRHLREAFRLHQGPLLDRFGGRPDCLTMMTLYRGRDDGAGEAIRRDLPRALARLAEREIPLAEAIPAPSERPRP</sequence>
<dbReference type="InterPro" id="IPR014721">
    <property type="entry name" value="Ribsml_uS5_D2-typ_fold_subgr"/>
</dbReference>
<name>A0A271IXX9_9BACT</name>
<keyword evidence="4" id="KW-1185">Reference proteome</keyword>
<evidence type="ECO:0000313" key="3">
    <source>
        <dbReference type="EMBL" id="PAP76052.1"/>
    </source>
</evidence>
<evidence type="ECO:0000256" key="1">
    <source>
        <dbReference type="ARBA" id="ARBA00022884"/>
    </source>
</evidence>
<dbReference type="GO" id="GO:0001682">
    <property type="term" value="P:tRNA 5'-leader removal"/>
    <property type="evidence" value="ECO:0007669"/>
    <property type="project" value="UniProtKB-UniRule"/>
</dbReference>
<gene>
    <name evidence="2" type="primary">rnpA</name>
    <name evidence="3" type="ORF">BSZ37_06150</name>
</gene>